<evidence type="ECO:0000313" key="2">
    <source>
        <dbReference type="EMBL" id="MBC5769130.1"/>
    </source>
</evidence>
<comment type="caution">
    <text evidence="2">The sequence shown here is derived from an EMBL/GenBank/DDBJ whole genome shotgun (WGS) entry which is preliminary data.</text>
</comment>
<dbReference type="RefSeq" id="WP_187013513.1">
    <property type="nucleotide sequence ID" value="NZ_JACOQI010000001.1"/>
</dbReference>
<proteinExistence type="predicted"/>
<dbReference type="PANTHER" id="PTHR31446">
    <property type="entry name" value="ACID PHOSPHATASE/VANADIUM-DEPENDENT HALOPEROXIDASE-RELATED PROTEIN"/>
    <property type="match status" value="1"/>
</dbReference>
<evidence type="ECO:0000256" key="1">
    <source>
        <dbReference type="SAM" id="Phobius"/>
    </source>
</evidence>
<dbReference type="InterPro" id="IPR036938">
    <property type="entry name" value="PAP2/HPO_sf"/>
</dbReference>
<dbReference type="EMBL" id="JACOQI010000001">
    <property type="protein sequence ID" value="MBC5769130.1"/>
    <property type="molecule type" value="Genomic_DNA"/>
</dbReference>
<protein>
    <submittedName>
        <fullName evidence="2">Divergent PAP2 family protein</fullName>
    </submittedName>
</protein>
<dbReference type="AlphaFoldDB" id="A0A923S605"/>
<dbReference type="PANTHER" id="PTHR31446:SF29">
    <property type="entry name" value="ACID PHOSPHATASE_VANADIUM-DEPENDENT HALOPEROXIDASE-RELATED PROTEIN"/>
    <property type="match status" value="1"/>
</dbReference>
<feature type="transmembrane region" description="Helical" evidence="1">
    <location>
        <begin position="12"/>
        <end position="32"/>
    </location>
</feature>
<dbReference type="Proteomes" id="UP000620327">
    <property type="component" value="Unassembled WGS sequence"/>
</dbReference>
<organism evidence="2 3">
    <name type="scientific">Dysosmobacter segnis</name>
    <dbReference type="NCBI Taxonomy" id="2763042"/>
    <lineage>
        <taxon>Bacteria</taxon>
        <taxon>Bacillati</taxon>
        <taxon>Bacillota</taxon>
        <taxon>Clostridia</taxon>
        <taxon>Eubacteriales</taxon>
        <taxon>Oscillospiraceae</taxon>
        <taxon>Dysosmobacter</taxon>
    </lineage>
</organism>
<dbReference type="SUPFAM" id="SSF48317">
    <property type="entry name" value="Acid phosphatase/Vanadium-dependent haloperoxidase"/>
    <property type="match status" value="1"/>
</dbReference>
<name>A0A923S605_9FIRM</name>
<reference evidence="2" key="1">
    <citation type="submission" date="2020-08" db="EMBL/GenBank/DDBJ databases">
        <title>Genome public.</title>
        <authorList>
            <person name="Liu C."/>
            <person name="Sun Q."/>
        </authorList>
    </citation>
    <scope>NUCLEOTIDE SEQUENCE</scope>
    <source>
        <strain evidence="2">BX15</strain>
    </source>
</reference>
<evidence type="ECO:0000313" key="3">
    <source>
        <dbReference type="Proteomes" id="UP000620327"/>
    </source>
</evidence>
<sequence>MLSDIFSNHLLMNALLAWATAQLLKFFIYLAVNRTIDWKRLTGDGGMPSGHSATVTALAVTSGLEYGYDSPVFAVCVILAVIVMHDAMGVRREAGRHAKAINELLEMLDSEEAPEVKLKEFLGHTPMQVCCGAVLGFIVALALG</sequence>
<gene>
    <name evidence="2" type="ORF">H8Z83_02055</name>
</gene>
<dbReference type="Pfam" id="PF02681">
    <property type="entry name" value="DUF212"/>
    <property type="match status" value="1"/>
</dbReference>
<accession>A0A923S605</accession>
<keyword evidence="1" id="KW-0812">Transmembrane</keyword>
<keyword evidence="1" id="KW-1133">Transmembrane helix</keyword>
<dbReference type="InterPro" id="IPR003832">
    <property type="entry name" value="DUF212"/>
</dbReference>
<keyword evidence="3" id="KW-1185">Reference proteome</keyword>
<keyword evidence="1" id="KW-0472">Membrane</keyword>